<comment type="caution">
    <text evidence="2">The sequence shown here is derived from an EMBL/GenBank/DDBJ whole genome shotgun (WGS) entry which is preliminary data.</text>
</comment>
<sequence length="811" mass="89251">MKSSTKRTNSKPEVLAPAGSLEALQAAVSGGCDAVYLGGARFGARAYADNFDRDSMVEAIDYAHLHGVKAYCTMNTLLKEGELEEGLAEADFLYRNGIDAIILQDFGFFYLLRKHFPDLPLHASTQMTIHSLEGAEFLERAGCSRVVLSRELSLEEIRGIAGRTSLETEVFVHGALCYCYSGQCLMSSMIGGRSGNRGRCAQPCRLPYSTGEGNPPSHLLSPKDIATLELVPALVEAGVDSLKIEGRMKNDIYVALATRAYRRAVEGKTGPQDLEELMQIFNRGGFSQGYLQTENGQEMMATNWPSHQGVLVGQLLGKGKGRHDYDAVLYKDVQQGDALAYTGAAGEKESFTADKFHPAGKTSLWITQKPAGFPKDLCRLKSVALEEQVRRSVLEERRKLPVAARIQALPGQNLALRLAWNRVEVAVEGGPVQAPTGAPTTREQLLKAFDRTGDVDFNFTEVDLELGEVFLPVGAVKKLRRDGLEQLSKAILEADRRGSGLPEVQAAEVHWKAGSLQTAGDLLPSYQFLCRSREQVQGLLEAYAALERPSWRMALFLPWDLFPKDTWRSHKEAAEAAGVGLCLSLPRITRRKVLAAVAKDLQDHPDIFAGVLLRSPDGYGPMAELGYPLHLDYSMNIMNSQSCHFWDSQSRGYATFTPSQELSRVEAEALPLEKRVQYLYGKLELMVTAQCVHKTETGRCLKGEKGIAAWGISRLLDRKGNSLPVLRSCKVCLNTLFDARPFFLLEQAGDFKGKGIRFFRLDLLDETQEQAKTLCGLVQSLETGDALSTDTALARLGIQAVTRGHDRKGVE</sequence>
<evidence type="ECO:0000313" key="3">
    <source>
        <dbReference type="Proteomes" id="UP000461585"/>
    </source>
</evidence>
<dbReference type="Pfam" id="PF01136">
    <property type="entry name" value="Peptidase_U32"/>
    <property type="match status" value="1"/>
</dbReference>
<dbReference type="EMBL" id="JAAEEH010000040">
    <property type="protein sequence ID" value="NDL68442.1"/>
    <property type="molecule type" value="Genomic_DNA"/>
</dbReference>
<dbReference type="RefSeq" id="WP_162371166.1">
    <property type="nucleotide sequence ID" value="NZ_JAAEEH010000040.1"/>
</dbReference>
<dbReference type="InterPro" id="IPR020988">
    <property type="entry name" value="Pept_U32_collagenase"/>
</dbReference>
<reference evidence="2 3" key="1">
    <citation type="submission" date="2020-01" db="EMBL/GenBank/DDBJ databases">
        <title>Anaeroalcalibacter tamaniensis gen. nov., sp. nov., moderately halophilic strictly anaerobic fermenter bacterium from mud volcano of Taman peninsula.</title>
        <authorList>
            <person name="Frolova A."/>
            <person name="Merkel A.Y."/>
            <person name="Slobodkin A.I."/>
        </authorList>
    </citation>
    <scope>NUCLEOTIDE SEQUENCE [LARGE SCALE GENOMIC DNA]</scope>
    <source>
        <strain evidence="2 3">F-3ap</strain>
    </source>
</reference>
<evidence type="ECO:0000259" key="1">
    <source>
        <dbReference type="Pfam" id="PF12392"/>
    </source>
</evidence>
<organism evidence="2 3">
    <name type="scientific">Anaerotalea alkaliphila</name>
    <dbReference type="NCBI Taxonomy" id="2662126"/>
    <lineage>
        <taxon>Bacteria</taxon>
        <taxon>Bacillati</taxon>
        <taxon>Bacillota</taxon>
        <taxon>Clostridia</taxon>
        <taxon>Eubacteriales</taxon>
        <taxon>Anaerotalea</taxon>
    </lineage>
</organism>
<evidence type="ECO:0000313" key="2">
    <source>
        <dbReference type="EMBL" id="NDL68442.1"/>
    </source>
</evidence>
<proteinExistence type="predicted"/>
<name>A0A7X5HXF0_9FIRM</name>
<protein>
    <submittedName>
        <fullName evidence="2">U32 family peptidase</fullName>
    </submittedName>
</protein>
<dbReference type="PANTHER" id="PTHR30217:SF10">
    <property type="entry name" value="23S RRNA 5-HYDROXYCYTIDINE C2501 SYNTHASE"/>
    <property type="match status" value="1"/>
</dbReference>
<keyword evidence="3" id="KW-1185">Reference proteome</keyword>
<feature type="domain" description="Peptidase U32 collagenase" evidence="1">
    <location>
        <begin position="384"/>
        <end position="491"/>
    </location>
</feature>
<dbReference type="PANTHER" id="PTHR30217">
    <property type="entry name" value="PEPTIDASE U32 FAMILY"/>
    <property type="match status" value="1"/>
</dbReference>
<dbReference type="AlphaFoldDB" id="A0A7X5HXF0"/>
<dbReference type="Pfam" id="PF12392">
    <property type="entry name" value="DUF3656"/>
    <property type="match status" value="1"/>
</dbReference>
<accession>A0A7X5HXF0</accession>
<dbReference type="InterPro" id="IPR051454">
    <property type="entry name" value="RNA/ubiquinone_mod_enzymes"/>
</dbReference>
<dbReference type="Proteomes" id="UP000461585">
    <property type="component" value="Unassembled WGS sequence"/>
</dbReference>
<dbReference type="PROSITE" id="PS01276">
    <property type="entry name" value="PEPTIDASE_U32"/>
    <property type="match status" value="1"/>
</dbReference>
<dbReference type="InterPro" id="IPR001539">
    <property type="entry name" value="Peptidase_U32"/>
</dbReference>
<gene>
    <name evidence="2" type="ORF">GXN74_11895</name>
</gene>